<dbReference type="PANTHER" id="PTHR34618:SF3">
    <property type="entry name" value="GEGH 16 PROTEIN"/>
    <property type="match status" value="1"/>
</dbReference>
<organism evidence="3 4">
    <name type="scientific">Madurella fahalii</name>
    <dbReference type="NCBI Taxonomy" id="1157608"/>
    <lineage>
        <taxon>Eukaryota</taxon>
        <taxon>Fungi</taxon>
        <taxon>Dikarya</taxon>
        <taxon>Ascomycota</taxon>
        <taxon>Pezizomycotina</taxon>
        <taxon>Sordariomycetes</taxon>
        <taxon>Sordariomycetidae</taxon>
        <taxon>Sordariales</taxon>
        <taxon>Sordariales incertae sedis</taxon>
        <taxon>Madurella</taxon>
    </lineage>
</organism>
<dbReference type="GeneID" id="98178594"/>
<protein>
    <recommendedName>
        <fullName evidence="5">GEgh 16 protein</fullName>
    </recommendedName>
</protein>
<dbReference type="PANTHER" id="PTHR34618">
    <property type="entry name" value="SURFACE PROTEIN MAS1, PUTATIVE-RELATED"/>
    <property type="match status" value="1"/>
</dbReference>
<feature type="signal peptide" evidence="2">
    <location>
        <begin position="1"/>
        <end position="17"/>
    </location>
</feature>
<keyword evidence="2" id="KW-0732">Signal</keyword>
<proteinExistence type="predicted"/>
<evidence type="ECO:0000313" key="4">
    <source>
        <dbReference type="Proteomes" id="UP001628179"/>
    </source>
</evidence>
<reference evidence="3 4" key="1">
    <citation type="submission" date="2024-09" db="EMBL/GenBank/DDBJ databases">
        <title>Itraconazole resistance in Madurella fahalii resulting from another homologue of gene encoding cytochrome P450 14-alpha sterol demethylase (CYP51).</title>
        <authorList>
            <person name="Yoshioka I."/>
            <person name="Fahal A.H."/>
            <person name="Kaneko S."/>
            <person name="Yaguchi T."/>
        </authorList>
    </citation>
    <scope>NUCLEOTIDE SEQUENCE [LARGE SCALE GENOMIC DNA]</scope>
    <source>
        <strain evidence="3 4">IFM 68171</strain>
    </source>
</reference>
<evidence type="ECO:0008006" key="5">
    <source>
        <dbReference type="Google" id="ProtNLM"/>
    </source>
</evidence>
<dbReference type="InterPro" id="IPR021476">
    <property type="entry name" value="Egh16-like"/>
</dbReference>
<gene>
    <name evidence="3" type="ORF">MFIFM68171_07851</name>
</gene>
<keyword evidence="4" id="KW-1185">Reference proteome</keyword>
<sequence length="363" mass="36507">MRVQVLPLAALMALVNAHGVILAAQGKVGSPPSVGFRVSDAIARNCTGINPCQMDTTVIRDAEIAAGVVNKCGRTKLTGNIDIGEVTENALAANAVTQVRSGSDIQVTIHQVNSDGAGPYFCDLDEGSNSGVISQNLTVSNNIPGSNGLSQSGPQDFNITVTMPDNLKCIGGSTGNVCTVRCRNAALAGPFGGCFAVQQTDTEPHVNTPQGVETADTLEFLDNEVASNQAAFPAAVEANKNAGTSGAEQRVAEVHAVLGLTTTLVDAPTQTPSVILGGVPAATATAAAGDAAPTGEADGNDDSESGDNGRGAGSGGSGRNGNRFGGGSSSGGRGFGGNNKRDGRLLKWAKRMILSGADGETSS</sequence>
<dbReference type="Pfam" id="PF11327">
    <property type="entry name" value="Egh16-like"/>
    <property type="match status" value="1"/>
</dbReference>
<evidence type="ECO:0000256" key="1">
    <source>
        <dbReference type="SAM" id="MobiDB-lite"/>
    </source>
</evidence>
<dbReference type="EMBL" id="BAAFSV010000004">
    <property type="protein sequence ID" value="GAB1317641.1"/>
    <property type="molecule type" value="Genomic_DNA"/>
</dbReference>
<evidence type="ECO:0000313" key="3">
    <source>
        <dbReference type="EMBL" id="GAB1317641.1"/>
    </source>
</evidence>
<feature type="compositionally biased region" description="Low complexity" evidence="1">
    <location>
        <begin position="287"/>
        <end position="297"/>
    </location>
</feature>
<dbReference type="Proteomes" id="UP001628179">
    <property type="component" value="Unassembled WGS sequence"/>
</dbReference>
<dbReference type="RefSeq" id="XP_070919372.1">
    <property type="nucleotide sequence ID" value="XM_071063271.1"/>
</dbReference>
<feature type="compositionally biased region" description="Gly residues" evidence="1">
    <location>
        <begin position="308"/>
        <end position="337"/>
    </location>
</feature>
<feature type="chain" id="PRO_5045708096" description="GEgh 16 protein" evidence="2">
    <location>
        <begin position="18"/>
        <end position="363"/>
    </location>
</feature>
<evidence type="ECO:0000256" key="2">
    <source>
        <dbReference type="SAM" id="SignalP"/>
    </source>
</evidence>
<name>A0ABQ0GIQ4_9PEZI</name>
<comment type="caution">
    <text evidence="3">The sequence shown here is derived from an EMBL/GenBank/DDBJ whole genome shotgun (WGS) entry which is preliminary data.</text>
</comment>
<feature type="region of interest" description="Disordered" evidence="1">
    <location>
        <begin position="287"/>
        <end position="342"/>
    </location>
</feature>
<accession>A0ABQ0GIQ4</accession>